<feature type="transmembrane region" description="Helical" evidence="7">
    <location>
        <begin position="658"/>
        <end position="679"/>
    </location>
</feature>
<feature type="compositionally biased region" description="Basic and acidic residues" evidence="6">
    <location>
        <begin position="792"/>
        <end position="808"/>
    </location>
</feature>
<dbReference type="GO" id="GO:0140410">
    <property type="term" value="F:monoatomic cation:bicarbonate symporter activity"/>
    <property type="evidence" value="ECO:0007669"/>
    <property type="project" value="TreeGrafter"/>
</dbReference>
<dbReference type="GO" id="GO:0005385">
    <property type="term" value="F:zinc ion transmembrane transporter activity"/>
    <property type="evidence" value="ECO:0007669"/>
    <property type="project" value="TreeGrafter"/>
</dbReference>
<comment type="subcellular location">
    <subcellularLocation>
        <location evidence="1">Membrane</location>
        <topology evidence="1">Multi-pass membrane protein</topology>
    </subcellularLocation>
</comment>
<name>A0A8W8HKI2_MAGGI</name>
<dbReference type="PANTHER" id="PTHR12191:SF37">
    <property type="entry name" value="ZINC TRANSPORTER FOI"/>
    <property type="match status" value="1"/>
</dbReference>
<dbReference type="Proteomes" id="UP000005408">
    <property type="component" value="Unassembled WGS sequence"/>
</dbReference>
<protein>
    <recommendedName>
        <fullName evidence="11">Zinc transporter ZIP12</fullName>
    </recommendedName>
</protein>
<keyword evidence="5 7" id="KW-0472">Membrane</keyword>
<accession>A0A8W8HKI2</accession>
<dbReference type="GO" id="GO:0005886">
    <property type="term" value="C:plasma membrane"/>
    <property type="evidence" value="ECO:0007669"/>
    <property type="project" value="TreeGrafter"/>
</dbReference>
<feature type="region of interest" description="Disordered" evidence="6">
    <location>
        <begin position="499"/>
        <end position="518"/>
    </location>
</feature>
<dbReference type="GO" id="GO:0030003">
    <property type="term" value="P:intracellular monoatomic cation homeostasis"/>
    <property type="evidence" value="ECO:0007669"/>
    <property type="project" value="TreeGrafter"/>
</dbReference>
<dbReference type="GO" id="GO:0071578">
    <property type="term" value="P:zinc ion import across plasma membrane"/>
    <property type="evidence" value="ECO:0007669"/>
    <property type="project" value="TreeGrafter"/>
</dbReference>
<feature type="transmembrane region" description="Helical" evidence="7">
    <location>
        <begin position="951"/>
        <end position="971"/>
    </location>
</feature>
<evidence type="ECO:0000256" key="2">
    <source>
        <dbReference type="ARBA" id="ARBA00006939"/>
    </source>
</evidence>
<dbReference type="EnsemblMetazoa" id="G10.1">
    <property type="protein sequence ID" value="G10.1:cds"/>
    <property type="gene ID" value="G10"/>
</dbReference>
<keyword evidence="3 7" id="KW-0812">Transmembrane</keyword>
<dbReference type="PANTHER" id="PTHR12191">
    <property type="entry name" value="SOLUTE CARRIER FAMILY 39"/>
    <property type="match status" value="1"/>
</dbReference>
<feature type="transmembrane region" description="Helical" evidence="7">
    <location>
        <begin position="726"/>
        <end position="747"/>
    </location>
</feature>
<evidence type="ECO:0008006" key="11">
    <source>
        <dbReference type="Google" id="ProtNLM"/>
    </source>
</evidence>
<proteinExistence type="inferred from homology"/>
<feature type="region of interest" description="Disordered" evidence="6">
    <location>
        <begin position="541"/>
        <end position="576"/>
    </location>
</feature>
<keyword evidence="10" id="KW-1185">Reference proteome</keyword>
<feature type="transmembrane region" description="Helical" evidence="7">
    <location>
        <begin position="892"/>
        <end position="911"/>
    </location>
</feature>
<feature type="chain" id="PRO_5036485512" description="Zinc transporter ZIP12" evidence="8">
    <location>
        <begin position="29"/>
        <end position="978"/>
    </location>
</feature>
<sequence>MSVVFYQLRFTMIRFFLLIGFLSNTCVSREVNPGNCENTILENLAGFINTSSSHLTKEVLTTFFLRTNGESRFNITKERKCKDYGQNYQQFLDKTSLHLSRHTVCGNSYFKISVATLMTFLHLDRYICSDHSEPYQAYEEQINRIINILQMTSRHIHHDRNRTTAPTIQCLNENKLQKIVDIILSNEQRFQHQHLKRNSRNIQQSNFYTLSEHSSTQTTSQENKQLNTLFTKPTFTTSATIGSESNITMDPSTFTSMKSYFKGMETHCFSGVTTRHPVCIGLNSTFQFTSFYCMKGRESNVFKCAKYKRITQSQQTKNYTFTLVLISSFSNETVQELYRFAEQVDFEPPFERLSWIIKYLSYKPLKLYLNLDRPTSHSDEQDLVENISAQAQTLNSLHMTTTKKPNHKTTQKEMGTLKTHGSARKYQHDVHHHVTEQEVRAALIVYAVIKGYMLQPSDLPCPKDILQSLFSYWGSSKSQYLSMKAIEKKFQTLSDKTSLVSHETHAHKRRSSLAEPRALPLRHNSKFEHPISLPLNNVQQLSKRHENGHSHEHSPDYNHEHFSNPEHNHGHQAHGHPSQCFHLLSPLLNEHREHYREEIAKVKWNLSDIPSLYFKSRTSLSIQDLQEIAPALLLLLLTGEDRVESPKDLPRVTYIQSYGLGTLCVVFLSLASVLGAIFIKITGTKKKAFLLSFLLALSVGCLLGDAILHLVPSTLGFHEHDNQGKLVILLVTMYGFFLIQLLVSLFHKNHDHSTIFMKDSKKTHNLNMTKNESFEIENKARKDETALNNISTEDKQMERQESNESQKDLTIEECPSESNVSTADRDLVPAVWMVIIGDCVHNFADGLAIGATFTQSLTEGLSTAIAVLCHEIPHELGDFAILLAAGFSVKKAIVVNLLSSITAFIGLYIGISVGEEFRIWIIAAGAGMFLYISMIPELVRIFRNNTSKEMFFSLNLGYILGVVAMLLLAIYEDHLKIV</sequence>
<evidence type="ECO:0000256" key="8">
    <source>
        <dbReference type="SAM" id="SignalP"/>
    </source>
</evidence>
<dbReference type="InterPro" id="IPR050799">
    <property type="entry name" value="ZIP_Transporter"/>
</dbReference>
<dbReference type="InterPro" id="IPR003689">
    <property type="entry name" value="ZIP"/>
</dbReference>
<keyword evidence="8" id="KW-0732">Signal</keyword>
<evidence type="ECO:0000256" key="1">
    <source>
        <dbReference type="ARBA" id="ARBA00004141"/>
    </source>
</evidence>
<feature type="transmembrane region" description="Helical" evidence="7">
    <location>
        <begin position="917"/>
        <end position="939"/>
    </location>
</feature>
<evidence type="ECO:0000256" key="4">
    <source>
        <dbReference type="ARBA" id="ARBA00022989"/>
    </source>
</evidence>
<feature type="transmembrane region" description="Helical" evidence="7">
    <location>
        <begin position="688"/>
        <end position="711"/>
    </location>
</feature>
<evidence type="ECO:0000256" key="5">
    <source>
        <dbReference type="ARBA" id="ARBA00023136"/>
    </source>
</evidence>
<evidence type="ECO:0000256" key="6">
    <source>
        <dbReference type="SAM" id="MobiDB-lite"/>
    </source>
</evidence>
<feature type="compositionally biased region" description="Basic and acidic residues" evidence="6">
    <location>
        <begin position="543"/>
        <end position="569"/>
    </location>
</feature>
<evidence type="ECO:0000313" key="9">
    <source>
        <dbReference type="EnsemblMetazoa" id="G10.1:cds"/>
    </source>
</evidence>
<reference evidence="9" key="1">
    <citation type="submission" date="2022-08" db="UniProtKB">
        <authorList>
            <consortium name="EnsemblMetazoa"/>
        </authorList>
    </citation>
    <scope>IDENTIFICATION</scope>
    <source>
        <strain evidence="9">05x7-T-G4-1.051#20</strain>
    </source>
</reference>
<evidence type="ECO:0000256" key="7">
    <source>
        <dbReference type="SAM" id="Phobius"/>
    </source>
</evidence>
<dbReference type="Pfam" id="PF02535">
    <property type="entry name" value="Zip"/>
    <property type="match status" value="1"/>
</dbReference>
<evidence type="ECO:0000313" key="10">
    <source>
        <dbReference type="Proteomes" id="UP000005408"/>
    </source>
</evidence>
<comment type="similarity">
    <text evidence="2">Belongs to the ZIP transporter (TC 2.A.5) family.</text>
</comment>
<evidence type="ECO:0000256" key="3">
    <source>
        <dbReference type="ARBA" id="ARBA00022692"/>
    </source>
</evidence>
<organism evidence="9 10">
    <name type="scientific">Magallana gigas</name>
    <name type="common">Pacific oyster</name>
    <name type="synonym">Crassostrea gigas</name>
    <dbReference type="NCBI Taxonomy" id="29159"/>
    <lineage>
        <taxon>Eukaryota</taxon>
        <taxon>Metazoa</taxon>
        <taxon>Spiralia</taxon>
        <taxon>Lophotrochozoa</taxon>
        <taxon>Mollusca</taxon>
        <taxon>Bivalvia</taxon>
        <taxon>Autobranchia</taxon>
        <taxon>Pteriomorphia</taxon>
        <taxon>Ostreida</taxon>
        <taxon>Ostreoidea</taxon>
        <taxon>Ostreidae</taxon>
        <taxon>Magallana</taxon>
    </lineage>
</organism>
<keyword evidence="4 7" id="KW-1133">Transmembrane helix</keyword>
<feature type="signal peptide" evidence="8">
    <location>
        <begin position="1"/>
        <end position="28"/>
    </location>
</feature>
<feature type="region of interest" description="Disordered" evidence="6">
    <location>
        <begin position="785"/>
        <end position="808"/>
    </location>
</feature>
<dbReference type="AlphaFoldDB" id="A0A8W8HKI2"/>